<comment type="function">
    <text evidence="9">One gap junction consists of a cluster of closely packed pairs of transmembrane channels, the connexons, through which materials of low MW diffuse from one cell to a neighboring cell.</text>
</comment>
<keyword evidence="5 9" id="KW-0303">Gap junction</keyword>
<dbReference type="InterPro" id="IPR017990">
    <property type="entry name" value="Connexin_CS"/>
</dbReference>
<feature type="domain" description="Connexin N-terminal" evidence="11">
    <location>
        <begin position="42"/>
        <end position="75"/>
    </location>
</feature>
<dbReference type="PROSITE" id="PS00407">
    <property type="entry name" value="CONNEXINS_1"/>
    <property type="match status" value="1"/>
</dbReference>
<feature type="transmembrane region" description="Helical" evidence="10">
    <location>
        <begin position="185"/>
        <end position="210"/>
    </location>
</feature>
<dbReference type="SMART" id="SM00037">
    <property type="entry name" value="CNX"/>
    <property type="match status" value="1"/>
</dbReference>
<dbReference type="SMART" id="SM01089">
    <property type="entry name" value="Connexin_CCC"/>
    <property type="match status" value="1"/>
</dbReference>
<dbReference type="InterPro" id="IPR019570">
    <property type="entry name" value="Connexin_CCC"/>
</dbReference>
<name>A0ABD1IYJ4_9TELE</name>
<dbReference type="AlphaFoldDB" id="A0ABD1IYJ4"/>
<dbReference type="EMBL" id="JBHFQA010000022">
    <property type="protein sequence ID" value="KAL2079080.1"/>
    <property type="molecule type" value="Genomic_DNA"/>
</dbReference>
<dbReference type="Gene3D" id="1.20.1440.80">
    <property type="entry name" value="Gap junction channel protein cysteine-rich domain"/>
    <property type="match status" value="1"/>
</dbReference>
<evidence type="ECO:0000313" key="13">
    <source>
        <dbReference type="EMBL" id="KAL2079080.1"/>
    </source>
</evidence>
<evidence type="ECO:0000256" key="1">
    <source>
        <dbReference type="ARBA" id="ARBA00004610"/>
    </source>
</evidence>
<dbReference type="GO" id="GO:0005886">
    <property type="term" value="C:plasma membrane"/>
    <property type="evidence" value="ECO:0007669"/>
    <property type="project" value="UniProtKB-SubCell"/>
</dbReference>
<evidence type="ECO:0000256" key="8">
    <source>
        <dbReference type="ARBA" id="ARBA00023136"/>
    </source>
</evidence>
<sequence length="261" mass="29956">MNWAFLQGLLSGVNKYSTALGRIWMSVVFIFRLMVFLVATEKVFGDEQGNFDCDTRQPGCKNVCYDHFFPISYARLWSLQLIFVTCPSLMVLLHVAYRDDRERKYERKHGEGCAKLYKDTGKKRGGLWWTYLFSLFFKLAVDGVFIFLVFYIYEANFFPLVVKCDEAPCPQAVNCFISRPTEKRIFTVFMVITSGGCILLTLLEMVYLVGKRCKELGGTRSGQRRQVGMPSLISSQDQNARNEAMLNDHQTEKNVPVYTAA</sequence>
<evidence type="ECO:0000256" key="9">
    <source>
        <dbReference type="RuleBase" id="RU000630"/>
    </source>
</evidence>
<proteinExistence type="inferred from homology"/>
<keyword evidence="6" id="KW-0965">Cell junction</keyword>
<organism evidence="13 14">
    <name type="scientific">Coilia grayii</name>
    <name type="common">Gray's grenadier anchovy</name>
    <dbReference type="NCBI Taxonomy" id="363190"/>
    <lineage>
        <taxon>Eukaryota</taxon>
        <taxon>Metazoa</taxon>
        <taxon>Chordata</taxon>
        <taxon>Craniata</taxon>
        <taxon>Vertebrata</taxon>
        <taxon>Euteleostomi</taxon>
        <taxon>Actinopterygii</taxon>
        <taxon>Neopterygii</taxon>
        <taxon>Teleostei</taxon>
        <taxon>Clupei</taxon>
        <taxon>Clupeiformes</taxon>
        <taxon>Clupeoidei</taxon>
        <taxon>Engraulidae</taxon>
        <taxon>Coilinae</taxon>
        <taxon>Coilia</taxon>
    </lineage>
</organism>
<gene>
    <name evidence="13" type="ORF">ACEWY4_024824</name>
</gene>
<evidence type="ECO:0000256" key="4">
    <source>
        <dbReference type="ARBA" id="ARBA00022692"/>
    </source>
</evidence>
<comment type="caution">
    <text evidence="13">The sequence shown here is derived from an EMBL/GenBank/DDBJ whole genome shotgun (WGS) entry which is preliminary data.</text>
</comment>
<dbReference type="PRINTS" id="PR00206">
    <property type="entry name" value="CONNEXIN"/>
</dbReference>
<keyword evidence="14" id="KW-1185">Reference proteome</keyword>
<evidence type="ECO:0000313" key="14">
    <source>
        <dbReference type="Proteomes" id="UP001591681"/>
    </source>
</evidence>
<reference evidence="13 14" key="1">
    <citation type="submission" date="2024-09" db="EMBL/GenBank/DDBJ databases">
        <title>A chromosome-level genome assembly of Gray's grenadier anchovy, Coilia grayii.</title>
        <authorList>
            <person name="Fu Z."/>
        </authorList>
    </citation>
    <scope>NUCLEOTIDE SEQUENCE [LARGE SCALE GENOMIC DNA]</scope>
    <source>
        <strain evidence="13">G4</strain>
        <tissue evidence="13">Muscle</tissue>
    </source>
</reference>
<dbReference type="PANTHER" id="PTHR11984:SF29">
    <property type="entry name" value="GAP JUNCTION BETA-5 PROTEIN"/>
    <property type="match status" value="1"/>
</dbReference>
<dbReference type="Pfam" id="PF00029">
    <property type="entry name" value="Connexin"/>
    <property type="match status" value="1"/>
</dbReference>
<feature type="transmembrane region" description="Helical" evidence="10">
    <location>
        <begin position="77"/>
        <end position="97"/>
    </location>
</feature>
<evidence type="ECO:0000256" key="7">
    <source>
        <dbReference type="ARBA" id="ARBA00022989"/>
    </source>
</evidence>
<dbReference type="GO" id="GO:0005921">
    <property type="term" value="C:gap junction"/>
    <property type="evidence" value="ECO:0007669"/>
    <property type="project" value="UniProtKB-SubCell"/>
</dbReference>
<dbReference type="InterPro" id="IPR000500">
    <property type="entry name" value="Connexin"/>
</dbReference>
<accession>A0ABD1IYJ4</accession>
<keyword evidence="3" id="KW-1003">Cell membrane</keyword>
<feature type="transmembrane region" description="Helical" evidence="10">
    <location>
        <begin position="20"/>
        <end position="39"/>
    </location>
</feature>
<comment type="similarity">
    <text evidence="9">Belongs to the connexin family.</text>
</comment>
<protein>
    <recommendedName>
        <fullName evidence="9">Gap junction protein</fullName>
    </recommendedName>
</protein>
<feature type="transmembrane region" description="Helical" evidence="10">
    <location>
        <begin position="128"/>
        <end position="153"/>
    </location>
</feature>
<dbReference type="InterPro" id="IPR038359">
    <property type="entry name" value="Connexin_N_sf"/>
</dbReference>
<evidence type="ECO:0000259" key="11">
    <source>
        <dbReference type="SMART" id="SM00037"/>
    </source>
</evidence>
<dbReference type="PROSITE" id="PS00408">
    <property type="entry name" value="CONNEXINS_2"/>
    <property type="match status" value="1"/>
</dbReference>
<dbReference type="PANTHER" id="PTHR11984">
    <property type="entry name" value="CONNEXIN"/>
    <property type="match status" value="1"/>
</dbReference>
<evidence type="ECO:0000256" key="3">
    <source>
        <dbReference type="ARBA" id="ARBA00022475"/>
    </source>
</evidence>
<evidence type="ECO:0000256" key="10">
    <source>
        <dbReference type="SAM" id="Phobius"/>
    </source>
</evidence>
<comment type="subcellular location">
    <subcellularLocation>
        <location evidence="1">Cell junction</location>
        <location evidence="1">Gap junction</location>
    </subcellularLocation>
    <subcellularLocation>
        <location evidence="2 9">Cell membrane</location>
        <topology evidence="2 9">Multi-pass membrane protein</topology>
    </subcellularLocation>
</comment>
<evidence type="ECO:0000256" key="2">
    <source>
        <dbReference type="ARBA" id="ARBA00004651"/>
    </source>
</evidence>
<feature type="domain" description="Connexin cysteine-rich" evidence="12">
    <location>
        <begin position="141"/>
        <end position="208"/>
    </location>
</feature>
<dbReference type="Proteomes" id="UP001591681">
    <property type="component" value="Unassembled WGS sequence"/>
</dbReference>
<comment type="subunit">
    <text evidence="9">A connexon is composed of a hexamer of connexins.</text>
</comment>
<keyword evidence="4 9" id="KW-0812">Transmembrane</keyword>
<keyword evidence="7 10" id="KW-1133">Transmembrane helix</keyword>
<evidence type="ECO:0000256" key="5">
    <source>
        <dbReference type="ARBA" id="ARBA00022868"/>
    </source>
</evidence>
<evidence type="ECO:0000259" key="12">
    <source>
        <dbReference type="SMART" id="SM01089"/>
    </source>
</evidence>
<keyword evidence="8 10" id="KW-0472">Membrane</keyword>
<evidence type="ECO:0000256" key="6">
    <source>
        <dbReference type="ARBA" id="ARBA00022949"/>
    </source>
</evidence>
<dbReference type="InterPro" id="IPR013092">
    <property type="entry name" value="Connexin_N"/>
</dbReference>